<evidence type="ECO:0000313" key="3">
    <source>
        <dbReference type="EMBL" id="RHW26797.1"/>
    </source>
</evidence>
<reference evidence="3 4" key="1">
    <citation type="submission" date="2018-09" db="EMBL/GenBank/DDBJ databases">
        <title>Genome sequencing of Nocardioides immobilis CCTCC AB 2017083 for comparison to Nocardioides silvaticus.</title>
        <authorList>
            <person name="Li C."/>
            <person name="Wang G."/>
        </authorList>
    </citation>
    <scope>NUCLEOTIDE SEQUENCE [LARGE SCALE GENOMIC DNA]</scope>
    <source>
        <strain evidence="3 4">CCTCC AB 2017083</strain>
    </source>
</reference>
<dbReference type="OrthoDB" id="9769590at2"/>
<feature type="region of interest" description="Disordered" evidence="1">
    <location>
        <begin position="1"/>
        <end position="49"/>
    </location>
</feature>
<dbReference type="InterPro" id="IPR007383">
    <property type="entry name" value="DUF445"/>
</dbReference>
<comment type="caution">
    <text evidence="3">The sequence shown here is derived from an EMBL/GenBank/DDBJ whole genome shotgun (WGS) entry which is preliminary data.</text>
</comment>
<name>A0A417Y2L2_9ACTN</name>
<sequence length="452" mass="49853">MTRRVRELSSERGERGTSGSARSDVDNGAVTAPTIPADPRTGEATDESRRSALRRMRTVAVSLLVFAAAVYVATIGRDGFWGFVNAGAEASMVGAMADWFAVTALFKHPLGIPIPHTALIPKRKDDLGKGLEQFVGENFLQEDIIRERILSVGISHRVATWLAVPANATRVVEEASDIAAIGLSKVRPDHIESLVNDALTPRFREERVAPLLGGLLQEALADDLHHGLVDLALNELHDWLIANPETVHEVLGERAPWWAPDSVNNYVINRLHLEMVRWLSEIRAQPQHRARRALDSMLHQLANDLLTDPATQERAERLKERVLDHPAVIRTAIAVWSALREALVKSLDDPAGAVHQRLLLEVDLFAQRLNSDAELRNRLDQAAADLAVFAVDRYGSEVTAIITHTIERWDGKEASKRIELHVGRDLQFIRINGTIVGGLVGVVIHAVSIAVH</sequence>
<evidence type="ECO:0000256" key="1">
    <source>
        <dbReference type="SAM" id="MobiDB-lite"/>
    </source>
</evidence>
<dbReference type="Pfam" id="PF04286">
    <property type="entry name" value="DUF445"/>
    <property type="match status" value="1"/>
</dbReference>
<dbReference type="PANTHER" id="PTHR38442:SF1">
    <property type="entry name" value="INNER MEMBRANE PROTEIN"/>
    <property type="match status" value="1"/>
</dbReference>
<organism evidence="3 4">
    <name type="scientific">Nocardioides immobilis</name>
    <dbReference type="NCBI Taxonomy" id="2049295"/>
    <lineage>
        <taxon>Bacteria</taxon>
        <taxon>Bacillati</taxon>
        <taxon>Actinomycetota</taxon>
        <taxon>Actinomycetes</taxon>
        <taxon>Propionibacteriales</taxon>
        <taxon>Nocardioidaceae</taxon>
        <taxon>Nocardioides</taxon>
    </lineage>
</organism>
<keyword evidence="4" id="KW-1185">Reference proteome</keyword>
<dbReference type="GO" id="GO:0005886">
    <property type="term" value="C:plasma membrane"/>
    <property type="evidence" value="ECO:0007669"/>
    <property type="project" value="TreeGrafter"/>
</dbReference>
<evidence type="ECO:0000256" key="2">
    <source>
        <dbReference type="SAM" id="Phobius"/>
    </source>
</evidence>
<keyword evidence="2" id="KW-0812">Transmembrane</keyword>
<evidence type="ECO:0000313" key="4">
    <source>
        <dbReference type="Proteomes" id="UP000283644"/>
    </source>
</evidence>
<keyword evidence="2" id="KW-0472">Membrane</keyword>
<feature type="transmembrane region" description="Helical" evidence="2">
    <location>
        <begin position="58"/>
        <end position="76"/>
    </location>
</feature>
<proteinExistence type="predicted"/>
<dbReference type="AlphaFoldDB" id="A0A417Y2L2"/>
<feature type="compositionally biased region" description="Basic and acidic residues" evidence="1">
    <location>
        <begin position="1"/>
        <end position="15"/>
    </location>
</feature>
<dbReference type="PANTHER" id="PTHR38442">
    <property type="entry name" value="INNER MEMBRANE PROTEIN-RELATED"/>
    <property type="match status" value="1"/>
</dbReference>
<gene>
    <name evidence="3" type="ORF">D0Z08_11360</name>
</gene>
<dbReference type="EMBL" id="QXGH01000015">
    <property type="protein sequence ID" value="RHW26797.1"/>
    <property type="molecule type" value="Genomic_DNA"/>
</dbReference>
<keyword evidence="2" id="KW-1133">Transmembrane helix</keyword>
<protein>
    <submittedName>
        <fullName evidence="3">DUF445 domain-containing protein</fullName>
    </submittedName>
</protein>
<accession>A0A417Y2L2</accession>
<feature type="compositionally biased region" description="Basic and acidic residues" evidence="1">
    <location>
        <begin position="40"/>
        <end position="49"/>
    </location>
</feature>
<dbReference type="Proteomes" id="UP000283644">
    <property type="component" value="Unassembled WGS sequence"/>
</dbReference>